<protein>
    <submittedName>
        <fullName evidence="3">TIR domain-containing protein</fullName>
    </submittedName>
</protein>
<keyword evidence="4" id="KW-1185">Reference proteome</keyword>
<evidence type="ECO:0000313" key="3">
    <source>
        <dbReference type="EMBL" id="MDT0469421.1"/>
    </source>
</evidence>
<dbReference type="InterPro" id="IPR013568">
    <property type="entry name" value="SEFIR_dom"/>
</dbReference>
<dbReference type="InterPro" id="IPR003593">
    <property type="entry name" value="AAA+_ATPase"/>
</dbReference>
<feature type="region of interest" description="Disordered" evidence="1">
    <location>
        <begin position="167"/>
        <end position="189"/>
    </location>
</feature>
<dbReference type="Gene3D" id="3.40.50.300">
    <property type="entry name" value="P-loop containing nucleotide triphosphate hydrolases"/>
    <property type="match status" value="1"/>
</dbReference>
<organism evidence="3 4">
    <name type="scientific">Streptomyces gibsoniae</name>
    <dbReference type="NCBI Taxonomy" id="3075529"/>
    <lineage>
        <taxon>Bacteria</taxon>
        <taxon>Bacillati</taxon>
        <taxon>Actinomycetota</taxon>
        <taxon>Actinomycetes</taxon>
        <taxon>Kitasatosporales</taxon>
        <taxon>Streptomycetaceae</taxon>
        <taxon>Streptomyces</taxon>
    </lineage>
</organism>
<evidence type="ECO:0000259" key="2">
    <source>
        <dbReference type="PROSITE" id="PS51534"/>
    </source>
</evidence>
<comment type="caution">
    <text evidence="3">The sequence shown here is derived from an EMBL/GenBank/DDBJ whole genome shotgun (WGS) entry which is preliminary data.</text>
</comment>
<feature type="domain" description="SEFIR" evidence="2">
    <location>
        <begin position="9"/>
        <end position="150"/>
    </location>
</feature>
<accession>A0ABU2U880</accession>
<sequence>MTRTEPSDAPRVFISYAHEDDGGAHADQVRELYLLLRANHVDAQLDRIAAEQRQNWPSWMRGEAKEGDFALVIASPAYKRRAEGTEVPGVGRGVAWETGLLQDYVYRHPPTWHRHVLTVVLPGGSPDELPDYLLPASVPPFMVDPITLEGAEKLLRHLLGQPYEIEPELGPRPVLPPRDTSAGGRQGGEPPELAELWHNSQAAAAEAEVVGVHPLGHELLLSHGLYVQRTIEKDVVAALESPGCTAVVGEAGYGKTSLVWSIHRRLAGQGRRPLFIRASSLLSGLHEAGQGDSARRGGVLAPDTVLRAIEQAARREPSTVLLVDTVDLLMHSDDACALVVDVVRAADRLSLPTLLTCRPVEAQRLGTAAARAGVDLRTRLLGSYDADEWPAAVRSYARGFYDGLDGAPPTEAVVDRVANAASLGRALREVCANPFALRLLFELYAPEMPDEDVDTPHLYDRFWKRRVVTDQRAWRTSSTTLPATDLSPHARAAARLILASSRLDARRAVLEDRIEAQLARTREPDMRDGPDVPAALEALRSRGVLSIREQTGYLWFFHQTFFEHAAARGVLACGSSAVDDLMARVARDPADLYFGEVAGEVLLMAGRLPEAGGETFSKGRADAALAGWLASDDPALLGMGLRVYAKFKEPGPLVRANAPGALGRADTPLIDRFLRLLPSVTHQDLSRPLDDLALLWAGERDSKRVRRGVIEALVRLATQDAVAVEAFTRTHGCFEWLRSLPADELHHNEKLAFRLLDAVVPANQERAVDLAVEFWRQAAGTGRLALLTDLLVRMARWTLPPRLVRKSVKAFMVELADLQPDKQDTIPFERAFGSLFLNSAPRAEEVLPELRRRLGLGRDRTAARGQERRTNVLALRMTLRMHTAAVLGGLAVDPAEYLDTVLSTREPAHQLAVCYGVLTESLVGRAARFRHDPRTTTDPAHPADENPDAVPETGDPLTAEARRRCSRALRDLPCEENSPQGGKDERWLWRNALQEARLPAAALLTLLPEAEPGPFDPDRSLWLSNTGLSSFLISAATAGHAEARTALTALVGDREVQDTLRATRQGRAALENMVGRLQYAVPRHPELVDQLIVYARTAAKPEVLHQTLGDMAKAVRSDAHDAPPVREWLSAPHRQALIEYRRRLVDDRRPDIRRHGFILWKVHLELGFDDCPTIDETVGAWEAAAAQDLRNALLELATVTVPARVWDSTAPTMLLRALRPLLRAGRAARAEPPSRAAEQVISHESKARMLLTQAHAHLGALHRADGIVAFALCLAERAGYDVRSNLGSGTVSEIFRSLGFLMERLVPEDPVEAARLTATIVAAMHRVQPENVKWKRDIARPWAVFLGDLCTRLAPVDQERWTRSMLCEPAFCAPVVSAAAQLKPKPAWVDALFREETTPASLQESMRGSNYLHARTEGTLGGWPELLERAPLY</sequence>
<dbReference type="InterPro" id="IPR027417">
    <property type="entry name" value="P-loop_NTPase"/>
</dbReference>
<evidence type="ECO:0000256" key="1">
    <source>
        <dbReference type="SAM" id="MobiDB-lite"/>
    </source>
</evidence>
<dbReference type="InterPro" id="IPR035897">
    <property type="entry name" value="Toll_tir_struct_dom_sf"/>
</dbReference>
<gene>
    <name evidence="3" type="ORF">RM764_41820</name>
</gene>
<dbReference type="RefSeq" id="WP_311700850.1">
    <property type="nucleotide sequence ID" value="NZ_JAVREY010000108.1"/>
</dbReference>
<feature type="region of interest" description="Disordered" evidence="1">
    <location>
        <begin position="930"/>
        <end position="957"/>
    </location>
</feature>
<dbReference type="Proteomes" id="UP001183809">
    <property type="component" value="Unassembled WGS sequence"/>
</dbReference>
<name>A0ABU2U880_9ACTN</name>
<proteinExistence type="predicted"/>
<dbReference type="EMBL" id="JAVREY010000108">
    <property type="protein sequence ID" value="MDT0469421.1"/>
    <property type="molecule type" value="Genomic_DNA"/>
</dbReference>
<reference evidence="4" key="1">
    <citation type="submission" date="2023-07" db="EMBL/GenBank/DDBJ databases">
        <title>30 novel species of actinomycetes from the DSMZ collection.</title>
        <authorList>
            <person name="Nouioui I."/>
        </authorList>
    </citation>
    <scope>NUCLEOTIDE SEQUENCE [LARGE SCALE GENOMIC DNA]</scope>
    <source>
        <strain evidence="4">DSM 41699</strain>
    </source>
</reference>
<dbReference type="SUPFAM" id="SSF52540">
    <property type="entry name" value="P-loop containing nucleoside triphosphate hydrolases"/>
    <property type="match status" value="1"/>
</dbReference>
<dbReference type="Gene3D" id="3.40.50.10140">
    <property type="entry name" value="Toll/interleukin-1 receptor homology (TIR) domain"/>
    <property type="match status" value="1"/>
</dbReference>
<dbReference type="SMART" id="SM00382">
    <property type="entry name" value="AAA"/>
    <property type="match status" value="1"/>
</dbReference>
<evidence type="ECO:0000313" key="4">
    <source>
        <dbReference type="Proteomes" id="UP001183809"/>
    </source>
</evidence>
<dbReference type="PROSITE" id="PS51534">
    <property type="entry name" value="SEFIR"/>
    <property type="match status" value="1"/>
</dbReference>